<sequence>MERPLFVVGDVHGHLAELTRALHTSGLVDADGTWSGGEAELWFLGDFVDRGPDGIGVIEFVMRLAEQSGGRVDALVGNHEVLLLGMHRFGDENVPGAPTPRSFARSWLLNGGLRSDQDRLTDEHIDWLTTRRVLAEVDGHLLMHSDTLAYLEWGGTIDEVNRAVRDVLRGDDLEQWWECWRKMTTRYAFRGPEGPAVATELLEVLGGREVVHGHSVIADQLGVPPQQIDGPLRYADDKVLAVDAGLYSGGPCLVVRLDDAGPADGQADDPAAGDQAKGDQAKGDQAAGD</sequence>
<dbReference type="InterPro" id="IPR006186">
    <property type="entry name" value="Ser/Thr-sp_prot-phosphatase"/>
</dbReference>
<dbReference type="InterPro" id="IPR004843">
    <property type="entry name" value="Calcineurin-like_PHP"/>
</dbReference>
<feature type="region of interest" description="Disordered" evidence="1">
    <location>
        <begin position="258"/>
        <end position="289"/>
    </location>
</feature>
<proteinExistence type="predicted"/>
<gene>
    <name evidence="3" type="ORF">ACFP3R_28535</name>
</gene>
<reference evidence="4" key="1">
    <citation type="journal article" date="2019" name="Int. J. Syst. Evol. Microbiol.">
        <title>The Global Catalogue of Microorganisms (GCM) 10K type strain sequencing project: providing services to taxonomists for standard genome sequencing and annotation.</title>
        <authorList>
            <consortium name="The Broad Institute Genomics Platform"/>
            <consortium name="The Broad Institute Genome Sequencing Center for Infectious Disease"/>
            <person name="Wu L."/>
            <person name="Ma J."/>
        </authorList>
    </citation>
    <scope>NUCLEOTIDE SEQUENCE [LARGE SCALE GENOMIC DNA]</scope>
    <source>
        <strain evidence="4">CGMCC 4.7246</strain>
    </source>
</reference>
<evidence type="ECO:0000259" key="2">
    <source>
        <dbReference type="Pfam" id="PF00149"/>
    </source>
</evidence>
<feature type="compositionally biased region" description="Low complexity" evidence="1">
    <location>
        <begin position="260"/>
        <end position="275"/>
    </location>
</feature>
<keyword evidence="4" id="KW-1185">Reference proteome</keyword>
<dbReference type="Proteomes" id="UP001596220">
    <property type="component" value="Unassembled WGS sequence"/>
</dbReference>
<dbReference type="EMBL" id="JBHSQO010000040">
    <property type="protein sequence ID" value="MFC6093238.1"/>
    <property type="molecule type" value="Genomic_DNA"/>
</dbReference>
<evidence type="ECO:0000313" key="4">
    <source>
        <dbReference type="Proteomes" id="UP001596220"/>
    </source>
</evidence>
<dbReference type="PANTHER" id="PTHR46546:SF4">
    <property type="entry name" value="SHEWANELLA-LIKE PROTEIN PHOSPHATASE 1"/>
    <property type="match status" value="1"/>
</dbReference>
<dbReference type="PANTHER" id="PTHR46546">
    <property type="entry name" value="SHEWANELLA-LIKE PROTEIN PHOSPHATASE 1"/>
    <property type="match status" value="1"/>
</dbReference>
<dbReference type="SUPFAM" id="SSF56300">
    <property type="entry name" value="Metallo-dependent phosphatases"/>
    <property type="match status" value="1"/>
</dbReference>
<accession>A0ABW1PC90</accession>
<evidence type="ECO:0000256" key="1">
    <source>
        <dbReference type="SAM" id="MobiDB-lite"/>
    </source>
</evidence>
<dbReference type="RefSeq" id="WP_380640229.1">
    <property type="nucleotide sequence ID" value="NZ_JBHSQO010000040.1"/>
</dbReference>
<protein>
    <submittedName>
        <fullName evidence="3">Metallophosphoesterase</fullName>
    </submittedName>
</protein>
<organism evidence="3 4">
    <name type="scientific">Saccharothrix lopnurensis</name>
    <dbReference type="NCBI Taxonomy" id="1670621"/>
    <lineage>
        <taxon>Bacteria</taxon>
        <taxon>Bacillati</taxon>
        <taxon>Actinomycetota</taxon>
        <taxon>Actinomycetes</taxon>
        <taxon>Pseudonocardiales</taxon>
        <taxon>Pseudonocardiaceae</taxon>
        <taxon>Saccharothrix</taxon>
    </lineage>
</organism>
<dbReference type="Pfam" id="PF00149">
    <property type="entry name" value="Metallophos"/>
    <property type="match status" value="1"/>
</dbReference>
<dbReference type="Gene3D" id="3.60.21.10">
    <property type="match status" value="1"/>
</dbReference>
<name>A0ABW1PC90_9PSEU</name>
<evidence type="ECO:0000313" key="3">
    <source>
        <dbReference type="EMBL" id="MFC6093238.1"/>
    </source>
</evidence>
<comment type="caution">
    <text evidence="3">The sequence shown here is derived from an EMBL/GenBank/DDBJ whole genome shotgun (WGS) entry which is preliminary data.</text>
</comment>
<dbReference type="PRINTS" id="PR00114">
    <property type="entry name" value="STPHPHTASE"/>
</dbReference>
<feature type="domain" description="Calcineurin-like phosphoesterase" evidence="2">
    <location>
        <begin position="5"/>
        <end position="216"/>
    </location>
</feature>
<dbReference type="InterPro" id="IPR029052">
    <property type="entry name" value="Metallo-depent_PP-like"/>
</dbReference>